<dbReference type="CDD" id="cd13128">
    <property type="entry name" value="MATE_Wzx_like"/>
    <property type="match status" value="1"/>
</dbReference>
<feature type="transmembrane region" description="Helical" evidence="6">
    <location>
        <begin position="400"/>
        <end position="425"/>
    </location>
</feature>
<dbReference type="AlphaFoldDB" id="F4XMP8"/>
<feature type="transmembrane region" description="Helical" evidence="6">
    <location>
        <begin position="160"/>
        <end position="182"/>
    </location>
</feature>
<evidence type="ECO:0000256" key="5">
    <source>
        <dbReference type="ARBA" id="ARBA00023136"/>
    </source>
</evidence>
<sequence length="504" mass="54847">MAPINATFNKFVKGAGLSFLGQVISTAFKYVTQVVLAWLLGAEVFGLYTLAMIIYQLGELFSRMGLETGAIRYVSIHHGTDDNGRLKGVLLQGIGLPFLSGIVFGIGLFLGSDLIAQGIFGQPDLALALRVFAIALPFGASMTVGAFATTGFQITAYKVYVWELLLPLINLILAVVLCKVGWGLWGAAIAWLLAVIVSLAFTVHFIRGIFPALLSRNITPVFETRQLLAFSLPLSFGSFLWLVMLWTDSLMLGYFRPVAEVGIYRAASQTALLMTLFTRSLVTIFTPMIANLYSNGELEELDKLFRTAARWSFSLTVPLFLIVVVAGKDILRVFGSEFEIGSLPLTILAAGQLARAGPGGLAMHVLAMSGHQYLKLFGDVVLAITNIGLNMLMIPRWGLMGAAVATGISILAVNLLRILQVYLVLHIHGFNWSYLKTIGAGTLAVLIGLGVHSWVSFMPYLLVLVITAGVVFLVYVLLLWAMGIEKADLIILRKMQQRLGLLKN</sequence>
<dbReference type="PANTHER" id="PTHR30250:SF27">
    <property type="entry name" value="POLYSACCHARIDE BIOSYNTHESIS PROTEIN"/>
    <property type="match status" value="1"/>
</dbReference>
<reference evidence="8" key="1">
    <citation type="journal article" date="2011" name="Proc. Natl. Acad. Sci. U.S.A.">
        <title>Genomic insights into the physiology and ecology of the marine filamentous cyanobacterium Lyngbya majuscula.</title>
        <authorList>
            <person name="Jones A.C."/>
            <person name="Monroe E.A."/>
            <person name="Podell S."/>
            <person name="Hess W.R."/>
            <person name="Klages S."/>
            <person name="Esquenazi E."/>
            <person name="Niessen S."/>
            <person name="Hoover H."/>
            <person name="Rothmann M."/>
            <person name="Lasken R.S."/>
            <person name="Yates J.R.III."/>
            <person name="Reinhardt R."/>
            <person name="Kube M."/>
            <person name="Burkart M.D."/>
            <person name="Allen E.E."/>
            <person name="Dorrestein P.C."/>
            <person name="Gerwick W.H."/>
            <person name="Gerwick L."/>
        </authorList>
    </citation>
    <scope>NUCLEOTIDE SEQUENCE [LARGE SCALE GENOMIC DNA]</scope>
    <source>
        <strain evidence="8">3L</strain>
    </source>
</reference>
<dbReference type="Pfam" id="PF01943">
    <property type="entry name" value="Polysacc_synt"/>
    <property type="match status" value="1"/>
</dbReference>
<feature type="transmembrane region" description="Helical" evidence="6">
    <location>
        <begin position="127"/>
        <end position="148"/>
    </location>
</feature>
<dbReference type="OrthoDB" id="5240734at2"/>
<name>F4XMP8_9CYAN</name>
<proteinExistence type="predicted"/>
<feature type="transmembrane region" description="Helical" evidence="6">
    <location>
        <begin position="373"/>
        <end position="394"/>
    </location>
</feature>
<evidence type="ECO:0000256" key="3">
    <source>
        <dbReference type="ARBA" id="ARBA00022692"/>
    </source>
</evidence>
<keyword evidence="5 6" id="KW-0472">Membrane</keyword>
<dbReference type="EMBL" id="GL890840">
    <property type="protein sequence ID" value="EGJ33957.1"/>
    <property type="molecule type" value="Genomic_DNA"/>
</dbReference>
<feature type="transmembrane region" description="Helical" evidence="6">
    <location>
        <begin position="461"/>
        <end position="484"/>
    </location>
</feature>
<evidence type="ECO:0000256" key="6">
    <source>
        <dbReference type="SAM" id="Phobius"/>
    </source>
</evidence>
<keyword evidence="8" id="KW-1185">Reference proteome</keyword>
<feature type="transmembrane region" description="Helical" evidence="6">
    <location>
        <begin position="188"/>
        <end position="206"/>
    </location>
</feature>
<dbReference type="Proteomes" id="UP000003959">
    <property type="component" value="Unassembled WGS sequence"/>
</dbReference>
<dbReference type="PANTHER" id="PTHR30250">
    <property type="entry name" value="PST FAMILY PREDICTED COLANIC ACID TRANSPORTER"/>
    <property type="match status" value="1"/>
</dbReference>
<dbReference type="HOGENOM" id="CLU_022017_5_1_3"/>
<feature type="transmembrane region" description="Helical" evidence="6">
    <location>
        <begin position="437"/>
        <end position="455"/>
    </location>
</feature>
<feature type="transmembrane region" description="Helical" evidence="6">
    <location>
        <begin position="94"/>
        <end position="115"/>
    </location>
</feature>
<feature type="transmembrane region" description="Helical" evidence="6">
    <location>
        <begin position="311"/>
        <end position="331"/>
    </location>
</feature>
<comment type="subcellular location">
    <subcellularLocation>
        <location evidence="1">Cell membrane</location>
        <topology evidence="1">Multi-pass membrane protein</topology>
    </subcellularLocation>
</comment>
<dbReference type="InterPro" id="IPR002797">
    <property type="entry name" value="Polysacc_synth"/>
</dbReference>
<evidence type="ECO:0000256" key="2">
    <source>
        <dbReference type="ARBA" id="ARBA00022475"/>
    </source>
</evidence>
<feature type="transmembrane region" description="Helical" evidence="6">
    <location>
        <begin position="35"/>
        <end position="55"/>
    </location>
</feature>
<evidence type="ECO:0000313" key="8">
    <source>
        <dbReference type="Proteomes" id="UP000003959"/>
    </source>
</evidence>
<dbReference type="InterPro" id="IPR050833">
    <property type="entry name" value="Poly_Biosynth_Transport"/>
</dbReference>
<keyword evidence="4 6" id="KW-1133">Transmembrane helix</keyword>
<organism evidence="7 8">
    <name type="scientific">Moorena producens 3L</name>
    <dbReference type="NCBI Taxonomy" id="489825"/>
    <lineage>
        <taxon>Bacteria</taxon>
        <taxon>Bacillati</taxon>
        <taxon>Cyanobacteriota</taxon>
        <taxon>Cyanophyceae</taxon>
        <taxon>Coleofasciculales</taxon>
        <taxon>Coleofasciculaceae</taxon>
        <taxon>Moorena</taxon>
    </lineage>
</organism>
<accession>F4XMP8</accession>
<keyword evidence="2" id="KW-1003">Cell membrane</keyword>
<evidence type="ECO:0000256" key="4">
    <source>
        <dbReference type="ARBA" id="ARBA00022989"/>
    </source>
</evidence>
<evidence type="ECO:0000256" key="1">
    <source>
        <dbReference type="ARBA" id="ARBA00004651"/>
    </source>
</evidence>
<dbReference type="RefSeq" id="WP_008180958.1">
    <property type="nucleotide sequence ID" value="NZ_GL890840.1"/>
</dbReference>
<gene>
    <name evidence="7" type="ORF">LYNGBM3L_22550</name>
</gene>
<keyword evidence="3 6" id="KW-0812">Transmembrane</keyword>
<evidence type="ECO:0000313" key="7">
    <source>
        <dbReference type="EMBL" id="EGJ33957.1"/>
    </source>
</evidence>
<feature type="transmembrane region" description="Helical" evidence="6">
    <location>
        <begin position="266"/>
        <end position="290"/>
    </location>
</feature>
<protein>
    <submittedName>
        <fullName evidence="7">Membrane protein involved in the export of O-antigen and teichoic acid</fullName>
    </submittedName>
</protein>
<dbReference type="GO" id="GO:0005886">
    <property type="term" value="C:plasma membrane"/>
    <property type="evidence" value="ECO:0007669"/>
    <property type="project" value="UniProtKB-SubCell"/>
</dbReference>
<dbReference type="eggNOG" id="COG2244">
    <property type="taxonomic scope" value="Bacteria"/>
</dbReference>